<dbReference type="InterPro" id="IPR029063">
    <property type="entry name" value="SAM-dependent_MTases_sf"/>
</dbReference>
<dbReference type="Gene3D" id="3.40.50.150">
    <property type="entry name" value="Vaccinia Virus protein VP39"/>
    <property type="match status" value="1"/>
</dbReference>
<protein>
    <submittedName>
        <fullName evidence="1">SAM-dependent methyltransferase</fullName>
    </submittedName>
</protein>
<gene>
    <name evidence="1" type="ORF">GO621_06375</name>
</gene>
<dbReference type="RefSeq" id="WP_157565284.1">
    <property type="nucleotide sequence ID" value="NZ_WPIK01000005.1"/>
</dbReference>
<organism evidence="1 2">
    <name type="scientific">Mucilaginibacter arboris</name>
    <dbReference type="NCBI Taxonomy" id="2682090"/>
    <lineage>
        <taxon>Bacteria</taxon>
        <taxon>Pseudomonadati</taxon>
        <taxon>Bacteroidota</taxon>
        <taxon>Sphingobacteriia</taxon>
        <taxon>Sphingobacteriales</taxon>
        <taxon>Sphingobacteriaceae</taxon>
        <taxon>Mucilaginibacter</taxon>
    </lineage>
</organism>
<name>A0A7K1SV88_9SPHI</name>
<evidence type="ECO:0000313" key="2">
    <source>
        <dbReference type="Proteomes" id="UP000462014"/>
    </source>
</evidence>
<sequence length="261" mass="29923">MFNWRFASDYLKHYFTAKSRHGVHSPFVYELIDNVIYDFSAKTEYLSIEQIRQQLLQSKAKVKVVDLGAGSHINKDVVKEVRTIAKNALKPQRLAQLIFRLVAHLQPPNLIELGTCLGITSLYLHQANPSAQLTTIEGCQEIAAVAAKNFEILDAKNISLLVGNFDSVLPEVLEKVQQTAFVFIDGNHTEEATLRYFDWILPKAYDKTVIVFDDIYWSEGMKAAWKKIKQHPQVTVTVDLFWIGLVFFKKDQVKEDFKVKF</sequence>
<comment type="caution">
    <text evidence="1">The sequence shown here is derived from an EMBL/GenBank/DDBJ whole genome shotgun (WGS) entry which is preliminary data.</text>
</comment>
<keyword evidence="2" id="KW-1185">Reference proteome</keyword>
<keyword evidence="1" id="KW-0808">Transferase</keyword>
<dbReference type="Pfam" id="PF13578">
    <property type="entry name" value="Methyltransf_24"/>
    <property type="match status" value="1"/>
</dbReference>
<dbReference type="GO" id="GO:0008168">
    <property type="term" value="F:methyltransferase activity"/>
    <property type="evidence" value="ECO:0007669"/>
    <property type="project" value="UniProtKB-KW"/>
</dbReference>
<dbReference type="EMBL" id="WPIK01000005">
    <property type="protein sequence ID" value="MVN21157.1"/>
    <property type="molecule type" value="Genomic_DNA"/>
</dbReference>
<proteinExistence type="predicted"/>
<evidence type="ECO:0000313" key="1">
    <source>
        <dbReference type="EMBL" id="MVN21157.1"/>
    </source>
</evidence>
<dbReference type="AlphaFoldDB" id="A0A7K1SV88"/>
<keyword evidence="1" id="KW-0489">Methyltransferase</keyword>
<dbReference type="GO" id="GO:0032259">
    <property type="term" value="P:methylation"/>
    <property type="evidence" value="ECO:0007669"/>
    <property type="project" value="UniProtKB-KW"/>
</dbReference>
<dbReference type="SUPFAM" id="SSF53335">
    <property type="entry name" value="S-adenosyl-L-methionine-dependent methyltransferases"/>
    <property type="match status" value="1"/>
</dbReference>
<dbReference type="Proteomes" id="UP000462014">
    <property type="component" value="Unassembled WGS sequence"/>
</dbReference>
<accession>A0A7K1SV88</accession>
<reference evidence="1 2" key="1">
    <citation type="submission" date="2019-12" db="EMBL/GenBank/DDBJ databases">
        <title>Mucilaginibacter sp. HMF7410 genome sequencing and assembly.</title>
        <authorList>
            <person name="Kang H."/>
            <person name="Cha I."/>
            <person name="Kim H."/>
            <person name="Joh K."/>
        </authorList>
    </citation>
    <scope>NUCLEOTIDE SEQUENCE [LARGE SCALE GENOMIC DNA]</scope>
    <source>
        <strain evidence="1 2">HMF7410</strain>
    </source>
</reference>